<evidence type="ECO:0000256" key="6">
    <source>
        <dbReference type="SAM" id="Phobius"/>
    </source>
</evidence>
<dbReference type="RefSeq" id="WP_076482263.1">
    <property type="nucleotide sequence ID" value="NZ_MTJZ01000065.1"/>
</dbReference>
<sequence length="109" mass="12048">MCVSLLTRAAVSTSSFVQGNVTLYGALWTWAVILVSHYRFHRTLRASDLAKLPRRVPFFPYCNSIAIAFLVVVIALVTCIYFATKGQRAGRVEEADGHAGPPPRVRAVR</sequence>
<dbReference type="InterPro" id="IPR004841">
    <property type="entry name" value="AA-permease/SLC12A_dom"/>
</dbReference>
<evidence type="ECO:0000313" key="9">
    <source>
        <dbReference type="Proteomes" id="UP000187194"/>
    </source>
</evidence>
<gene>
    <name evidence="8" type="ORF">BW685_31615</name>
</gene>
<evidence type="ECO:0000256" key="5">
    <source>
        <dbReference type="SAM" id="MobiDB-lite"/>
    </source>
</evidence>
<protein>
    <recommendedName>
        <fullName evidence="7">Amino acid permease/ SLC12A domain-containing protein</fullName>
    </recommendedName>
</protein>
<keyword evidence="3 6" id="KW-1133">Transmembrane helix</keyword>
<dbReference type="EMBL" id="MTJZ01000065">
    <property type="protein sequence ID" value="OMG69511.1"/>
    <property type="molecule type" value="Genomic_DNA"/>
</dbReference>
<dbReference type="AlphaFoldDB" id="A0A1R1J3A2"/>
<comment type="subcellular location">
    <subcellularLocation>
        <location evidence="1">Membrane</location>
        <topology evidence="1">Multi-pass membrane protein</topology>
    </subcellularLocation>
</comment>
<comment type="caution">
    <text evidence="8">The sequence shown here is derived from an EMBL/GenBank/DDBJ whole genome shotgun (WGS) entry which is preliminary data.</text>
</comment>
<feature type="transmembrane region" description="Helical" evidence="6">
    <location>
        <begin position="58"/>
        <end position="83"/>
    </location>
</feature>
<accession>A0A1R1J3A2</accession>
<dbReference type="GO" id="GO:0055085">
    <property type="term" value="P:transmembrane transport"/>
    <property type="evidence" value="ECO:0007669"/>
    <property type="project" value="InterPro"/>
</dbReference>
<keyword evidence="2 6" id="KW-0812">Transmembrane</keyword>
<evidence type="ECO:0000256" key="1">
    <source>
        <dbReference type="ARBA" id="ARBA00004141"/>
    </source>
</evidence>
<feature type="compositionally biased region" description="Pro residues" evidence="5">
    <location>
        <begin position="100"/>
        <end position="109"/>
    </location>
</feature>
<organism evidence="8 9">
    <name type="scientific">Burkholderia ubonensis</name>
    <dbReference type="NCBI Taxonomy" id="101571"/>
    <lineage>
        <taxon>Bacteria</taxon>
        <taxon>Pseudomonadati</taxon>
        <taxon>Pseudomonadota</taxon>
        <taxon>Betaproteobacteria</taxon>
        <taxon>Burkholderiales</taxon>
        <taxon>Burkholderiaceae</taxon>
        <taxon>Burkholderia</taxon>
        <taxon>Burkholderia cepacia complex</taxon>
    </lineage>
</organism>
<evidence type="ECO:0000256" key="2">
    <source>
        <dbReference type="ARBA" id="ARBA00022692"/>
    </source>
</evidence>
<evidence type="ECO:0000259" key="7">
    <source>
        <dbReference type="Pfam" id="PF00324"/>
    </source>
</evidence>
<feature type="transmembrane region" description="Helical" evidence="6">
    <location>
        <begin position="21"/>
        <end position="38"/>
    </location>
</feature>
<evidence type="ECO:0000256" key="3">
    <source>
        <dbReference type="ARBA" id="ARBA00022989"/>
    </source>
</evidence>
<feature type="region of interest" description="Disordered" evidence="5">
    <location>
        <begin position="88"/>
        <end position="109"/>
    </location>
</feature>
<proteinExistence type="predicted"/>
<dbReference type="GO" id="GO:0016020">
    <property type="term" value="C:membrane"/>
    <property type="evidence" value="ECO:0007669"/>
    <property type="project" value="UniProtKB-SubCell"/>
</dbReference>
<reference evidence="8 9" key="1">
    <citation type="submission" date="2017-01" db="EMBL/GenBank/DDBJ databases">
        <title>Phylogeographic, genomic and meropenem susceptibility analysis of Burkholderia ubonensis.</title>
        <authorList>
            <person name="Price E.P."/>
            <person name="Sarovich D.S."/>
            <person name="Webb J.R."/>
            <person name="Hall C.M."/>
            <person name="Sahl J.W."/>
            <person name="Kaestli M."/>
            <person name="Mayo M."/>
            <person name="Harrington G."/>
            <person name="Baker A.L."/>
            <person name="Sidak-Loftis L.C."/>
            <person name="Lummis M."/>
            <person name="Schupp J.M."/>
            <person name="Gillece J.D."/>
            <person name="Tuanyok A."/>
            <person name="Warner J."/>
            <person name="Busch J.D."/>
            <person name="Keim P."/>
            <person name="Currie B.J."/>
            <person name="Wagner D.M."/>
        </authorList>
    </citation>
    <scope>NUCLEOTIDE SEQUENCE [LARGE SCALE GENOMIC DNA]</scope>
    <source>
        <strain evidence="8 9">A21</strain>
    </source>
</reference>
<dbReference type="Proteomes" id="UP000187194">
    <property type="component" value="Unassembled WGS sequence"/>
</dbReference>
<dbReference type="Pfam" id="PF00324">
    <property type="entry name" value="AA_permease"/>
    <property type="match status" value="1"/>
</dbReference>
<name>A0A1R1J3A2_9BURK</name>
<evidence type="ECO:0000313" key="8">
    <source>
        <dbReference type="EMBL" id="OMG69511.1"/>
    </source>
</evidence>
<feature type="domain" description="Amino acid permease/ SLC12A" evidence="7">
    <location>
        <begin position="15"/>
        <end position="84"/>
    </location>
</feature>
<evidence type="ECO:0000256" key="4">
    <source>
        <dbReference type="ARBA" id="ARBA00023136"/>
    </source>
</evidence>
<keyword evidence="4 6" id="KW-0472">Membrane</keyword>